<organism evidence="1 2">
    <name type="scientific">Ruoffia halotolerans</name>
    <dbReference type="NCBI Taxonomy" id="2748684"/>
    <lineage>
        <taxon>Bacteria</taxon>
        <taxon>Bacillati</taxon>
        <taxon>Bacillota</taxon>
        <taxon>Bacilli</taxon>
        <taxon>Lactobacillales</taxon>
        <taxon>Aerococcaceae</taxon>
        <taxon>Ruoffia</taxon>
    </lineage>
</organism>
<accession>A0A839A7Q3</accession>
<name>A0A839A7Q3_9LACT</name>
<sequence length="58" mass="6859">MNTHYDNYHDEWVEKAADYPTKALLVAAMNLLREQEKRIENHKGKLDGASWSPENWNE</sequence>
<protein>
    <submittedName>
        <fullName evidence="1">Uncharacterized protein</fullName>
    </submittedName>
</protein>
<proteinExistence type="predicted"/>
<gene>
    <name evidence="1" type="ORF">HW423_09005</name>
</gene>
<evidence type="ECO:0000313" key="2">
    <source>
        <dbReference type="Proteomes" id="UP000571018"/>
    </source>
</evidence>
<dbReference type="RefSeq" id="WP_218931585.1">
    <property type="nucleotide sequence ID" value="NZ_JACAOA010000027.1"/>
</dbReference>
<keyword evidence="2" id="KW-1185">Reference proteome</keyword>
<dbReference type="EMBL" id="JACAOA010000027">
    <property type="protein sequence ID" value="MBA5729921.1"/>
    <property type="molecule type" value="Genomic_DNA"/>
</dbReference>
<dbReference type="Proteomes" id="UP000571018">
    <property type="component" value="Unassembled WGS sequence"/>
</dbReference>
<evidence type="ECO:0000313" key="1">
    <source>
        <dbReference type="EMBL" id="MBA5729921.1"/>
    </source>
</evidence>
<comment type="caution">
    <text evidence="1">The sequence shown here is derived from an EMBL/GenBank/DDBJ whole genome shotgun (WGS) entry which is preliminary data.</text>
</comment>
<dbReference type="AlphaFoldDB" id="A0A839A7Q3"/>
<reference evidence="1 2" key="1">
    <citation type="submission" date="2020-06" db="EMBL/GenBank/DDBJ databases">
        <title>Reclassification of Facklamia ignava, Facklamia soureckii and Facklami tabacinasalis as Falseniella iganva gen. nov., comb. nov., Hutsoniella ignava gen. nov., comb. nov., and Ruoffia tabacinasalis gen. nov., comb. nov and description of Ruoffia haltotolerans sp. nov., isolated from hypersaline Inland Sea of Qatar.</title>
        <authorList>
            <person name="Fotedar R."/>
            <person name="Sankaranarayanan K."/>
            <person name="Lawson P."/>
            <person name="Caldwell M."/>
            <person name="Zeyara A."/>
            <person name="Al Malki A."/>
            <person name="Ali M."/>
        </authorList>
    </citation>
    <scope>NUCLEOTIDE SEQUENCE [LARGE SCALE GENOMIC DNA]</scope>
    <source>
        <strain evidence="1 2">INB8</strain>
    </source>
</reference>